<dbReference type="InterPro" id="IPR029903">
    <property type="entry name" value="RmlD-like-bd"/>
</dbReference>
<dbReference type="AlphaFoldDB" id="A0A3B0WCY5"/>
<keyword evidence="2" id="KW-0560">Oxidoreductase</keyword>
<evidence type="ECO:0000259" key="1">
    <source>
        <dbReference type="Pfam" id="PF04321"/>
    </source>
</evidence>
<reference evidence="2" key="1">
    <citation type="submission" date="2018-06" db="EMBL/GenBank/DDBJ databases">
        <authorList>
            <person name="Zhirakovskaya E."/>
        </authorList>
    </citation>
    <scope>NUCLEOTIDE SEQUENCE</scope>
</reference>
<accession>A0A3B0WCY5</accession>
<dbReference type="NCBIfam" id="TIGR01214">
    <property type="entry name" value="rmlD"/>
    <property type="match status" value="1"/>
</dbReference>
<dbReference type="CDD" id="cd05254">
    <property type="entry name" value="dTDP_HR_like_SDR_e"/>
    <property type="match status" value="1"/>
</dbReference>
<dbReference type="EC" id="1.1.1.133" evidence="2"/>
<dbReference type="GO" id="GO:0005829">
    <property type="term" value="C:cytosol"/>
    <property type="evidence" value="ECO:0007669"/>
    <property type="project" value="TreeGrafter"/>
</dbReference>
<dbReference type="EMBL" id="UOEU01000846">
    <property type="protein sequence ID" value="VAW41504.1"/>
    <property type="molecule type" value="Genomic_DNA"/>
</dbReference>
<dbReference type="PANTHER" id="PTHR10491">
    <property type="entry name" value="DTDP-4-DEHYDRORHAMNOSE REDUCTASE"/>
    <property type="match status" value="1"/>
</dbReference>
<dbReference type="GO" id="GO:0019305">
    <property type="term" value="P:dTDP-rhamnose biosynthetic process"/>
    <property type="evidence" value="ECO:0007669"/>
    <property type="project" value="TreeGrafter"/>
</dbReference>
<organism evidence="2">
    <name type="scientific">hydrothermal vent metagenome</name>
    <dbReference type="NCBI Taxonomy" id="652676"/>
    <lineage>
        <taxon>unclassified sequences</taxon>
        <taxon>metagenomes</taxon>
        <taxon>ecological metagenomes</taxon>
    </lineage>
</organism>
<sequence length="280" mass="30641">MRILITGGAGQLGIALQAELTQHELLAIDLPEVDITDKNAIFTAVSTFKPHAIIHCAAYTDVDGCAKNPELAYKVNGLGTQNVALACQKFGAAMVHISTNEVFAGDNPAGYEEWMARSPVNAYGRSKAAAEVHVQNILNRYYIVRFAWLYSAQGRNFIHAILQRARETGQLRVVADEIGNPTYVQDLAKALGQLIETEQYGIYHLVNSGSCSRWAFANEILRLAGLTEVVNTPILGKEFKRPSAPPPYGALHNIAGKAIGIECRPWQSALADYLRFTIDD</sequence>
<gene>
    <name evidence="2" type="ORF">MNBD_CHLOROFLEXI01-3791</name>
</gene>
<dbReference type="Gene3D" id="3.90.25.10">
    <property type="entry name" value="UDP-galactose 4-epimerase, domain 1"/>
    <property type="match status" value="1"/>
</dbReference>
<dbReference type="PANTHER" id="PTHR10491:SF4">
    <property type="entry name" value="METHIONINE ADENOSYLTRANSFERASE 2 SUBUNIT BETA"/>
    <property type="match status" value="1"/>
</dbReference>
<protein>
    <submittedName>
        <fullName evidence="2">dTDP-4-dehydrorhamnose reductase</fullName>
        <ecNumber evidence="2">1.1.1.133</ecNumber>
    </submittedName>
</protein>
<dbReference type="SUPFAM" id="SSF51735">
    <property type="entry name" value="NAD(P)-binding Rossmann-fold domains"/>
    <property type="match status" value="1"/>
</dbReference>
<dbReference type="Pfam" id="PF04321">
    <property type="entry name" value="RmlD_sub_bind"/>
    <property type="match status" value="1"/>
</dbReference>
<name>A0A3B0WCY5_9ZZZZ</name>
<proteinExistence type="predicted"/>
<dbReference type="GO" id="GO:0008831">
    <property type="term" value="F:dTDP-4-dehydrorhamnose reductase activity"/>
    <property type="evidence" value="ECO:0007669"/>
    <property type="project" value="UniProtKB-EC"/>
</dbReference>
<feature type="domain" description="RmlD-like substrate binding" evidence="1">
    <location>
        <begin position="1"/>
        <end position="274"/>
    </location>
</feature>
<dbReference type="InterPro" id="IPR036291">
    <property type="entry name" value="NAD(P)-bd_dom_sf"/>
</dbReference>
<dbReference type="InterPro" id="IPR005913">
    <property type="entry name" value="dTDP_dehydrorham_reduct"/>
</dbReference>
<dbReference type="Gene3D" id="3.40.50.720">
    <property type="entry name" value="NAD(P)-binding Rossmann-like Domain"/>
    <property type="match status" value="1"/>
</dbReference>
<evidence type="ECO:0000313" key="2">
    <source>
        <dbReference type="EMBL" id="VAW41504.1"/>
    </source>
</evidence>